<keyword evidence="3" id="KW-1185">Reference proteome</keyword>
<reference evidence="2 3" key="1">
    <citation type="submission" date="2018-08" db="EMBL/GenBank/DDBJ databases">
        <title>Genomic Encyclopedia of Archaeal and Bacterial Type Strains, Phase II (KMG-II): from individual species to whole genera.</title>
        <authorList>
            <person name="Goeker M."/>
        </authorList>
    </citation>
    <scope>NUCLEOTIDE SEQUENCE [LARGE SCALE GENOMIC DNA]</scope>
    <source>
        <strain evidence="2 3">DSM 582</strain>
    </source>
</reference>
<comment type="caution">
    <text evidence="2">The sequence shown here is derived from an EMBL/GenBank/DDBJ whole genome shotgun (WGS) entry which is preliminary data.</text>
</comment>
<dbReference type="Proteomes" id="UP000256794">
    <property type="component" value="Unassembled WGS sequence"/>
</dbReference>
<evidence type="ECO:0000313" key="2">
    <source>
        <dbReference type="EMBL" id="REG45765.1"/>
    </source>
</evidence>
<keyword evidence="1" id="KW-1133">Transmembrane helix</keyword>
<proteinExistence type="predicted"/>
<dbReference type="EMBL" id="QUMX01000019">
    <property type="protein sequence ID" value="REG45765.1"/>
    <property type="molecule type" value="Genomic_DNA"/>
</dbReference>
<gene>
    <name evidence="2" type="ORF">ATH84_101933</name>
</gene>
<dbReference type="RefSeq" id="WP_258551869.1">
    <property type="nucleotide sequence ID" value="NZ_CP035286.1"/>
</dbReference>
<organism evidence="2 3">
    <name type="scientific">Paracoccus versutus</name>
    <name type="common">Thiobacillus versutus</name>
    <dbReference type="NCBI Taxonomy" id="34007"/>
    <lineage>
        <taxon>Bacteria</taxon>
        <taxon>Pseudomonadati</taxon>
        <taxon>Pseudomonadota</taxon>
        <taxon>Alphaproteobacteria</taxon>
        <taxon>Rhodobacterales</taxon>
        <taxon>Paracoccaceae</taxon>
        <taxon>Paracoccus</taxon>
    </lineage>
</organism>
<dbReference type="AlphaFoldDB" id="A0AAQ0HHA5"/>
<sequence>MTTDQSDMRKDQGETIAILKQIKLWLQILAGLLVLLILQVTVS</sequence>
<evidence type="ECO:0000256" key="1">
    <source>
        <dbReference type="SAM" id="Phobius"/>
    </source>
</evidence>
<keyword evidence="1" id="KW-0812">Transmembrane</keyword>
<keyword evidence="1" id="KW-0472">Membrane</keyword>
<protein>
    <submittedName>
        <fullName evidence="2">Uncharacterized protein</fullName>
    </submittedName>
</protein>
<feature type="transmembrane region" description="Helical" evidence="1">
    <location>
        <begin position="24"/>
        <end position="42"/>
    </location>
</feature>
<evidence type="ECO:0000313" key="3">
    <source>
        <dbReference type="Proteomes" id="UP000256794"/>
    </source>
</evidence>
<name>A0AAQ0HHA5_PARVE</name>
<accession>A0AAQ0HHA5</accession>